<evidence type="ECO:0000256" key="5">
    <source>
        <dbReference type="SAM" id="Phobius"/>
    </source>
</evidence>
<dbReference type="STRING" id="1123269.NX02_16010"/>
<dbReference type="GO" id="GO:0016020">
    <property type="term" value="C:membrane"/>
    <property type="evidence" value="ECO:0007669"/>
    <property type="project" value="UniProtKB-SubCell"/>
</dbReference>
<gene>
    <name evidence="7" type="ORF">NX02_16010</name>
</gene>
<dbReference type="eggNOG" id="COG2271">
    <property type="taxonomic scope" value="Bacteria"/>
</dbReference>
<dbReference type="KEGG" id="ssan:NX02_16010"/>
<dbReference type="Proteomes" id="UP000018851">
    <property type="component" value="Chromosome"/>
</dbReference>
<feature type="transmembrane region" description="Helical" evidence="5">
    <location>
        <begin position="294"/>
        <end position="312"/>
    </location>
</feature>
<feature type="transmembrane region" description="Helical" evidence="5">
    <location>
        <begin position="220"/>
        <end position="242"/>
    </location>
</feature>
<keyword evidence="2 5" id="KW-0812">Transmembrane</keyword>
<organism evidence="7 8">
    <name type="scientific">Sphingomonas sanxanigenens DSM 19645 = NX02</name>
    <dbReference type="NCBI Taxonomy" id="1123269"/>
    <lineage>
        <taxon>Bacteria</taxon>
        <taxon>Pseudomonadati</taxon>
        <taxon>Pseudomonadota</taxon>
        <taxon>Alphaproteobacteria</taxon>
        <taxon>Sphingomonadales</taxon>
        <taxon>Sphingomonadaceae</taxon>
        <taxon>Sphingomonas</taxon>
    </lineage>
</organism>
<dbReference type="RefSeq" id="WP_025293081.1">
    <property type="nucleotide sequence ID" value="NZ_CP006644.1"/>
</dbReference>
<dbReference type="InterPro" id="IPR050382">
    <property type="entry name" value="MFS_Na/Anion_cotransporter"/>
</dbReference>
<feature type="transmembrane region" description="Helical" evidence="5">
    <location>
        <begin position="318"/>
        <end position="341"/>
    </location>
</feature>
<feature type="transmembrane region" description="Helical" evidence="5">
    <location>
        <begin position="262"/>
        <end position="282"/>
    </location>
</feature>
<feature type="transmembrane region" description="Helical" evidence="5">
    <location>
        <begin position="52"/>
        <end position="71"/>
    </location>
</feature>
<feature type="transmembrane region" description="Helical" evidence="5">
    <location>
        <begin position="353"/>
        <end position="375"/>
    </location>
</feature>
<evidence type="ECO:0000256" key="3">
    <source>
        <dbReference type="ARBA" id="ARBA00022989"/>
    </source>
</evidence>
<evidence type="ECO:0000313" key="7">
    <source>
        <dbReference type="EMBL" id="AHE54882.1"/>
    </source>
</evidence>
<evidence type="ECO:0000256" key="2">
    <source>
        <dbReference type="ARBA" id="ARBA00022692"/>
    </source>
</evidence>
<feature type="transmembrane region" description="Helical" evidence="5">
    <location>
        <begin position="172"/>
        <end position="191"/>
    </location>
</feature>
<dbReference type="OrthoDB" id="9794076at2"/>
<dbReference type="CDD" id="cd17319">
    <property type="entry name" value="MFS_ExuT_GudP_like"/>
    <property type="match status" value="1"/>
</dbReference>
<feature type="transmembrane region" description="Helical" evidence="5">
    <location>
        <begin position="83"/>
        <end position="102"/>
    </location>
</feature>
<dbReference type="InterPro" id="IPR020846">
    <property type="entry name" value="MFS_dom"/>
</dbReference>
<feature type="transmembrane region" description="Helical" evidence="5">
    <location>
        <begin position="143"/>
        <end position="166"/>
    </location>
</feature>
<accession>W0AE99</accession>
<evidence type="ECO:0000313" key="8">
    <source>
        <dbReference type="Proteomes" id="UP000018851"/>
    </source>
</evidence>
<sequence length="418" mass="43893">MSAAAGAGGGYGRIRWAILALLFLSTVLNYVDRQTLSILATTVQADLHISDTGYAGIVQLFLIAYTLAYLGVGWVTDRLGPKLALALFVAWWSAANMLTGLVHSATQLGAARFLLGLGEAGNYVAAPKTVAERFPRQERGLAVGVYTAGAMVGATVAPPLIGWLALSHGWRAAFLATGGLGFAWLILWLLVYRGKAPAPDVDAGETGEAWPLRRVLAHRAVWGLALARTLTDPVWYFYLFWFPKYLIDARGLTLLTVAATAWIVYLAADGGSILGGVASGRLVRRGLAPPVARLRLMAAAAALAPVGALIALQPAMPLTYALVAIVAFAHMAFLVNLTTLAVDIFPQHRIGTIFGLIAAGSGLGGILSTGIVGQLAEGRDYAPLFVAMAVLHPLGWALARFATGGRGTVMKEGMGHAA</sequence>
<dbReference type="EMBL" id="CP006644">
    <property type="protein sequence ID" value="AHE54882.1"/>
    <property type="molecule type" value="Genomic_DNA"/>
</dbReference>
<dbReference type="PANTHER" id="PTHR11662">
    <property type="entry name" value="SOLUTE CARRIER FAMILY 17"/>
    <property type="match status" value="1"/>
</dbReference>
<reference evidence="7 8" key="1">
    <citation type="submission" date="2013-07" db="EMBL/GenBank/DDBJ databases">
        <title>Completed genome of Sphingomonas sanxanigenens NX02.</title>
        <authorList>
            <person name="Ma T."/>
            <person name="Huang H."/>
            <person name="Wu M."/>
            <person name="Li X."/>
            <person name="Li G."/>
        </authorList>
    </citation>
    <scope>NUCLEOTIDE SEQUENCE [LARGE SCALE GENOMIC DNA]</scope>
    <source>
        <strain evidence="7 8">NX02</strain>
    </source>
</reference>
<feature type="domain" description="Major facilitator superfamily (MFS) profile" evidence="6">
    <location>
        <begin position="18"/>
        <end position="407"/>
    </location>
</feature>
<dbReference type="Pfam" id="PF07690">
    <property type="entry name" value="MFS_1"/>
    <property type="match status" value="1"/>
</dbReference>
<comment type="subcellular location">
    <subcellularLocation>
        <location evidence="1">Membrane</location>
        <topology evidence="1">Multi-pass membrane protein</topology>
    </subcellularLocation>
</comment>
<protein>
    <recommendedName>
        <fullName evidence="6">Major facilitator superfamily (MFS) profile domain-containing protein</fullName>
    </recommendedName>
</protein>
<feature type="transmembrane region" description="Helical" evidence="5">
    <location>
        <begin position="14"/>
        <end position="31"/>
    </location>
</feature>
<dbReference type="AlphaFoldDB" id="W0AE99"/>
<dbReference type="PANTHER" id="PTHR11662:SF285">
    <property type="entry name" value="HEXURONATE TRANSPORTER"/>
    <property type="match status" value="1"/>
</dbReference>
<dbReference type="GO" id="GO:0015134">
    <property type="term" value="F:hexuronate transmembrane transporter activity"/>
    <property type="evidence" value="ECO:0007669"/>
    <property type="project" value="TreeGrafter"/>
</dbReference>
<evidence type="ECO:0000259" key="6">
    <source>
        <dbReference type="PROSITE" id="PS50850"/>
    </source>
</evidence>
<keyword evidence="3 5" id="KW-1133">Transmembrane helix</keyword>
<dbReference type="InterPro" id="IPR036259">
    <property type="entry name" value="MFS_trans_sf"/>
</dbReference>
<dbReference type="InterPro" id="IPR011701">
    <property type="entry name" value="MFS"/>
</dbReference>
<evidence type="ECO:0000256" key="1">
    <source>
        <dbReference type="ARBA" id="ARBA00004141"/>
    </source>
</evidence>
<proteinExistence type="predicted"/>
<keyword evidence="4 5" id="KW-0472">Membrane</keyword>
<dbReference type="HOGENOM" id="CLU_001265_5_1_5"/>
<dbReference type="PATRIC" id="fig|1123269.5.peg.3132"/>
<feature type="transmembrane region" description="Helical" evidence="5">
    <location>
        <begin position="381"/>
        <end position="402"/>
    </location>
</feature>
<dbReference type="SUPFAM" id="SSF103473">
    <property type="entry name" value="MFS general substrate transporter"/>
    <property type="match status" value="1"/>
</dbReference>
<dbReference type="PROSITE" id="PS50850">
    <property type="entry name" value="MFS"/>
    <property type="match status" value="1"/>
</dbReference>
<keyword evidence="8" id="KW-1185">Reference proteome</keyword>
<dbReference type="Gene3D" id="1.20.1250.20">
    <property type="entry name" value="MFS general substrate transporter like domains"/>
    <property type="match status" value="2"/>
</dbReference>
<name>W0AE99_9SPHN</name>
<evidence type="ECO:0000256" key="4">
    <source>
        <dbReference type="ARBA" id="ARBA00023136"/>
    </source>
</evidence>